<dbReference type="EMBL" id="JACCJC010000003">
    <property type="protein sequence ID" value="KAF6240627.1"/>
    <property type="molecule type" value="Genomic_DNA"/>
</dbReference>
<sequence length="85" mass="9783">MMKEEKRKVLEKKKRKNRGETYTFWDKFPGNLTPALWNDPAQMGCTSWGINSQTLFNYGVQIHAVQQALAIDSLDARKLATQLIL</sequence>
<protein>
    <submittedName>
        <fullName evidence="1">Uncharacterized protein</fullName>
    </submittedName>
</protein>
<evidence type="ECO:0000313" key="1">
    <source>
        <dbReference type="EMBL" id="KAF6240627.1"/>
    </source>
</evidence>
<comment type="caution">
    <text evidence="1">The sequence shown here is derived from an EMBL/GenBank/DDBJ whole genome shotgun (WGS) entry which is preliminary data.</text>
</comment>
<dbReference type="GeneID" id="59282973"/>
<dbReference type="AlphaFoldDB" id="A0A8H6G512"/>
<reference evidence="1 2" key="1">
    <citation type="journal article" date="2020" name="Genomics">
        <title>Complete, high-quality genomes from long-read metagenomic sequencing of two wolf lichen thalli reveals enigmatic genome architecture.</title>
        <authorList>
            <person name="McKenzie S.K."/>
            <person name="Walston R.F."/>
            <person name="Allen J.L."/>
        </authorList>
    </citation>
    <scope>NUCLEOTIDE SEQUENCE [LARGE SCALE GENOMIC DNA]</scope>
    <source>
        <strain evidence="1">WasteWater2</strain>
    </source>
</reference>
<proteinExistence type="predicted"/>
<organism evidence="1 2">
    <name type="scientific">Letharia columbiana</name>
    <dbReference type="NCBI Taxonomy" id="112416"/>
    <lineage>
        <taxon>Eukaryota</taxon>
        <taxon>Fungi</taxon>
        <taxon>Dikarya</taxon>
        <taxon>Ascomycota</taxon>
        <taxon>Pezizomycotina</taxon>
        <taxon>Lecanoromycetes</taxon>
        <taxon>OSLEUM clade</taxon>
        <taxon>Lecanoromycetidae</taxon>
        <taxon>Lecanorales</taxon>
        <taxon>Lecanorineae</taxon>
        <taxon>Parmeliaceae</taxon>
        <taxon>Letharia</taxon>
    </lineage>
</organism>
<dbReference type="RefSeq" id="XP_037169886.1">
    <property type="nucleotide sequence ID" value="XM_037303239.1"/>
</dbReference>
<evidence type="ECO:0000313" key="2">
    <source>
        <dbReference type="Proteomes" id="UP000578531"/>
    </source>
</evidence>
<name>A0A8H6G512_9LECA</name>
<dbReference type="Proteomes" id="UP000578531">
    <property type="component" value="Unassembled WGS sequence"/>
</dbReference>
<accession>A0A8H6G512</accession>
<keyword evidence="2" id="KW-1185">Reference proteome</keyword>
<gene>
    <name evidence="1" type="ORF">HO173_001298</name>
</gene>